<feature type="domain" description="Methyltransferase type 11" evidence="1">
    <location>
        <begin position="45"/>
        <end position="141"/>
    </location>
</feature>
<sequence>MDIDAVKSSYARWAPFYDRTFGAITQVGRRATVGYINSQPVESVLEVGVGTGLALQFYRRDIKLTGIDFSTDMLKKARVRVSQEGLTHVQQLLQMDARSLDFPDNHFDVVTAMHIVSVVPEPERVVAEMARVCKPGGKIVITNHFASDKGILGIVEKLSAPFSELLGWHSDFCISTVLGNPALKVLERKSLPPMGVMTFLVLEKTAPIVS</sequence>
<dbReference type="CDD" id="cd02440">
    <property type="entry name" value="AdoMet_MTases"/>
    <property type="match status" value="1"/>
</dbReference>
<evidence type="ECO:0000313" key="3">
    <source>
        <dbReference type="Proteomes" id="UP000198417"/>
    </source>
</evidence>
<dbReference type="EMBL" id="FZNN01000010">
    <property type="protein sequence ID" value="SNR56589.1"/>
    <property type="molecule type" value="Genomic_DNA"/>
</dbReference>
<accession>A0A238XF71</accession>
<dbReference type="SUPFAM" id="SSF53335">
    <property type="entry name" value="S-adenosyl-L-methionine-dependent methyltransferases"/>
    <property type="match status" value="1"/>
</dbReference>
<dbReference type="RefSeq" id="WP_089270877.1">
    <property type="nucleotide sequence ID" value="NZ_FZNN01000010.1"/>
</dbReference>
<dbReference type="GO" id="GO:0008757">
    <property type="term" value="F:S-adenosylmethionine-dependent methyltransferase activity"/>
    <property type="evidence" value="ECO:0007669"/>
    <property type="project" value="InterPro"/>
</dbReference>
<organism evidence="2 3">
    <name type="scientific">Puniceibacterium sediminis</name>
    <dbReference type="NCBI Taxonomy" id="1608407"/>
    <lineage>
        <taxon>Bacteria</taxon>
        <taxon>Pseudomonadati</taxon>
        <taxon>Pseudomonadota</taxon>
        <taxon>Alphaproteobacteria</taxon>
        <taxon>Rhodobacterales</taxon>
        <taxon>Paracoccaceae</taxon>
        <taxon>Puniceibacterium</taxon>
    </lineage>
</organism>
<dbReference type="PANTHER" id="PTHR45036">
    <property type="entry name" value="METHYLTRANSFERASE LIKE 7B"/>
    <property type="match status" value="1"/>
</dbReference>
<dbReference type="InterPro" id="IPR052356">
    <property type="entry name" value="Thiol_S-MT"/>
</dbReference>
<dbReference type="Proteomes" id="UP000198417">
    <property type="component" value="Unassembled WGS sequence"/>
</dbReference>
<dbReference type="InterPro" id="IPR013216">
    <property type="entry name" value="Methyltransf_11"/>
</dbReference>
<dbReference type="OrthoDB" id="8153637at2"/>
<keyword evidence="2" id="KW-0808">Transferase</keyword>
<dbReference type="Pfam" id="PF08241">
    <property type="entry name" value="Methyltransf_11"/>
    <property type="match status" value="1"/>
</dbReference>
<dbReference type="AlphaFoldDB" id="A0A238XF71"/>
<proteinExistence type="predicted"/>
<gene>
    <name evidence="2" type="ORF">SAMN06265370_110116</name>
</gene>
<dbReference type="PANTHER" id="PTHR45036:SF1">
    <property type="entry name" value="METHYLTRANSFERASE LIKE 7A"/>
    <property type="match status" value="1"/>
</dbReference>
<dbReference type="InterPro" id="IPR029063">
    <property type="entry name" value="SAM-dependent_MTases_sf"/>
</dbReference>
<dbReference type="Gene3D" id="3.40.50.150">
    <property type="entry name" value="Vaccinia Virus protein VP39"/>
    <property type="match status" value="1"/>
</dbReference>
<name>A0A238XF71_9RHOB</name>
<keyword evidence="3" id="KW-1185">Reference proteome</keyword>
<reference evidence="2 3" key="1">
    <citation type="submission" date="2017-06" db="EMBL/GenBank/DDBJ databases">
        <authorList>
            <person name="Kim H.J."/>
            <person name="Triplett B.A."/>
        </authorList>
    </citation>
    <scope>NUCLEOTIDE SEQUENCE [LARGE SCALE GENOMIC DNA]</scope>
    <source>
        <strain evidence="2 3">DSM 29052</strain>
    </source>
</reference>
<dbReference type="GO" id="GO:0032259">
    <property type="term" value="P:methylation"/>
    <property type="evidence" value="ECO:0007669"/>
    <property type="project" value="UniProtKB-KW"/>
</dbReference>
<keyword evidence="2" id="KW-0489">Methyltransferase</keyword>
<protein>
    <submittedName>
        <fullName evidence="2">Phosphatidylethanolamine N-methyltransferase /phosphatidyl-N-methylethanolamine N-methyltransferase</fullName>
    </submittedName>
</protein>
<evidence type="ECO:0000313" key="2">
    <source>
        <dbReference type="EMBL" id="SNR56589.1"/>
    </source>
</evidence>
<evidence type="ECO:0000259" key="1">
    <source>
        <dbReference type="Pfam" id="PF08241"/>
    </source>
</evidence>